<evidence type="ECO:0000259" key="2">
    <source>
        <dbReference type="Pfam" id="PF00535"/>
    </source>
</evidence>
<protein>
    <submittedName>
        <fullName evidence="3">Glycosyltransferase family 2 protein</fullName>
    </submittedName>
</protein>
<dbReference type="SUPFAM" id="SSF53448">
    <property type="entry name" value="Nucleotide-diphospho-sugar transferases"/>
    <property type="match status" value="1"/>
</dbReference>
<dbReference type="PANTHER" id="PTHR43685">
    <property type="entry name" value="GLYCOSYLTRANSFERASE"/>
    <property type="match status" value="1"/>
</dbReference>
<keyword evidence="1" id="KW-0812">Transmembrane</keyword>
<dbReference type="Gene3D" id="3.90.550.10">
    <property type="entry name" value="Spore Coat Polysaccharide Biosynthesis Protein SpsA, Chain A"/>
    <property type="match status" value="1"/>
</dbReference>
<reference evidence="3" key="1">
    <citation type="submission" date="2022-02" db="EMBL/GenBank/DDBJ databases">
        <title>Aestuariibaculum sp., a marine bacterium isolated from sediment in Guangxi.</title>
        <authorList>
            <person name="Ying J."/>
        </authorList>
    </citation>
    <scope>NUCLEOTIDE SEQUENCE</scope>
    <source>
        <strain evidence="3">L182</strain>
    </source>
</reference>
<dbReference type="InterPro" id="IPR029044">
    <property type="entry name" value="Nucleotide-diphossugar_trans"/>
</dbReference>
<dbReference type="PANTHER" id="PTHR43685:SF2">
    <property type="entry name" value="GLYCOSYLTRANSFERASE 2-LIKE DOMAIN-CONTAINING PROTEIN"/>
    <property type="match status" value="1"/>
</dbReference>
<keyword evidence="1" id="KW-0472">Membrane</keyword>
<evidence type="ECO:0000256" key="1">
    <source>
        <dbReference type="SAM" id="Phobius"/>
    </source>
</evidence>
<organism evidence="3 4">
    <name type="scientific">Aestuariibaculum lutulentum</name>
    <dbReference type="NCBI Taxonomy" id="2920935"/>
    <lineage>
        <taxon>Bacteria</taxon>
        <taxon>Pseudomonadati</taxon>
        <taxon>Bacteroidota</taxon>
        <taxon>Flavobacteriia</taxon>
        <taxon>Flavobacteriales</taxon>
        <taxon>Flavobacteriaceae</taxon>
    </lineage>
</organism>
<keyword evidence="4" id="KW-1185">Reference proteome</keyword>
<feature type="domain" description="Glycosyltransferase 2-like" evidence="2">
    <location>
        <begin position="8"/>
        <end position="131"/>
    </location>
</feature>
<name>A0ABS9RGC7_9FLAO</name>
<proteinExistence type="predicted"/>
<dbReference type="EMBL" id="JAKVQD010000001">
    <property type="protein sequence ID" value="MCH4551239.1"/>
    <property type="molecule type" value="Genomic_DNA"/>
</dbReference>
<accession>A0ABS9RGC7</accession>
<dbReference type="Pfam" id="PF00535">
    <property type="entry name" value="Glycos_transf_2"/>
    <property type="match status" value="1"/>
</dbReference>
<keyword evidence="1" id="KW-1133">Transmembrane helix</keyword>
<dbReference type="RefSeq" id="WP_240571518.1">
    <property type="nucleotide sequence ID" value="NZ_CP136709.1"/>
</dbReference>
<dbReference type="InterPro" id="IPR050834">
    <property type="entry name" value="Glycosyltransf_2"/>
</dbReference>
<dbReference type="CDD" id="cd00761">
    <property type="entry name" value="Glyco_tranf_GTA_type"/>
    <property type="match status" value="1"/>
</dbReference>
<dbReference type="InterPro" id="IPR001173">
    <property type="entry name" value="Glyco_trans_2-like"/>
</dbReference>
<feature type="transmembrane region" description="Helical" evidence="1">
    <location>
        <begin position="287"/>
        <end position="307"/>
    </location>
</feature>
<evidence type="ECO:0000313" key="4">
    <source>
        <dbReference type="Proteomes" id="UP001156141"/>
    </source>
</evidence>
<dbReference type="Proteomes" id="UP001156141">
    <property type="component" value="Unassembled WGS sequence"/>
</dbReference>
<sequence length="318" mass="37105">MIKVPEISIIIPVYNRTTLLSETLDSIIAQTFTSWECILVDDVSEDTSFEVMELYAKKDSRFKAHKRPVHLKKGANACRNYGFLKSSGRYIKWFDSDDIMLPKHLEISYNAIITQSLDFVVTDTVNFSHENGMLLGKPYEFERNMAIISSMNFAQNKMGWITDDFLGTRQIVENVKFNELIITDGDEYNFFVKLLKQPFKGRLLEDVLTHRRVHSNSLTKMNDESSNLFLAKIASIKYLTAQDLVVYKDKELIQWFLSGYMRNSYELAISKQKVPFKNHAFKLICKYFAIFNGFVFLQALFMARYFNRGYNIMKYARS</sequence>
<evidence type="ECO:0000313" key="3">
    <source>
        <dbReference type="EMBL" id="MCH4551239.1"/>
    </source>
</evidence>
<gene>
    <name evidence="3" type="ORF">MKW35_01270</name>
</gene>
<comment type="caution">
    <text evidence="3">The sequence shown here is derived from an EMBL/GenBank/DDBJ whole genome shotgun (WGS) entry which is preliminary data.</text>
</comment>